<accession>A0A392ND06</accession>
<evidence type="ECO:0000313" key="1">
    <source>
        <dbReference type="EMBL" id="MCH97746.1"/>
    </source>
</evidence>
<proteinExistence type="predicted"/>
<protein>
    <submittedName>
        <fullName evidence="1">Uncharacterized protein</fullName>
    </submittedName>
</protein>
<organism evidence="1 2">
    <name type="scientific">Trifolium medium</name>
    <dbReference type="NCBI Taxonomy" id="97028"/>
    <lineage>
        <taxon>Eukaryota</taxon>
        <taxon>Viridiplantae</taxon>
        <taxon>Streptophyta</taxon>
        <taxon>Embryophyta</taxon>
        <taxon>Tracheophyta</taxon>
        <taxon>Spermatophyta</taxon>
        <taxon>Magnoliopsida</taxon>
        <taxon>eudicotyledons</taxon>
        <taxon>Gunneridae</taxon>
        <taxon>Pentapetalae</taxon>
        <taxon>rosids</taxon>
        <taxon>fabids</taxon>
        <taxon>Fabales</taxon>
        <taxon>Fabaceae</taxon>
        <taxon>Papilionoideae</taxon>
        <taxon>50 kb inversion clade</taxon>
        <taxon>NPAAA clade</taxon>
        <taxon>Hologalegina</taxon>
        <taxon>IRL clade</taxon>
        <taxon>Trifolieae</taxon>
        <taxon>Trifolium</taxon>
    </lineage>
</organism>
<dbReference type="EMBL" id="LXQA010035821">
    <property type="protein sequence ID" value="MCH97746.1"/>
    <property type="molecule type" value="Genomic_DNA"/>
</dbReference>
<dbReference type="Proteomes" id="UP000265520">
    <property type="component" value="Unassembled WGS sequence"/>
</dbReference>
<comment type="caution">
    <text evidence="1">The sequence shown here is derived from an EMBL/GenBank/DDBJ whole genome shotgun (WGS) entry which is preliminary data.</text>
</comment>
<reference evidence="1 2" key="1">
    <citation type="journal article" date="2018" name="Front. Plant Sci.">
        <title>Red Clover (Trifolium pratense) and Zigzag Clover (T. medium) - A Picture of Genomic Similarities and Differences.</title>
        <authorList>
            <person name="Dluhosova J."/>
            <person name="Istvanek J."/>
            <person name="Nedelnik J."/>
            <person name="Repkova J."/>
        </authorList>
    </citation>
    <scope>NUCLEOTIDE SEQUENCE [LARGE SCALE GENOMIC DNA]</scope>
    <source>
        <strain evidence="2">cv. 10/8</strain>
        <tissue evidence="1">Leaf</tissue>
    </source>
</reference>
<name>A0A392ND06_9FABA</name>
<sequence length="37" mass="4259">MWDKEGKPVELVVVRKSVDKPLSLMVEAVKTNPDTYR</sequence>
<keyword evidence="2" id="KW-1185">Reference proteome</keyword>
<dbReference type="AlphaFoldDB" id="A0A392ND06"/>
<evidence type="ECO:0000313" key="2">
    <source>
        <dbReference type="Proteomes" id="UP000265520"/>
    </source>
</evidence>